<sequence length="82" mass="8702">MVYTARLAVGSLSGDSLAVVRRVDGTDRRERRAAFGATGQKTRRTVVVTGRKTSRTVYGCGDGSEDPSYGVGLTGWKPIPLG</sequence>
<dbReference type="AlphaFoldDB" id="A0A518HR99"/>
<organism evidence="1 2">
    <name type="scientific">Stieleria neptunia</name>
    <dbReference type="NCBI Taxonomy" id="2527979"/>
    <lineage>
        <taxon>Bacteria</taxon>
        <taxon>Pseudomonadati</taxon>
        <taxon>Planctomycetota</taxon>
        <taxon>Planctomycetia</taxon>
        <taxon>Pirellulales</taxon>
        <taxon>Pirellulaceae</taxon>
        <taxon>Stieleria</taxon>
    </lineage>
</organism>
<name>A0A518HR99_9BACT</name>
<gene>
    <name evidence="1" type="ORF">Enr13x_31760</name>
</gene>
<dbReference type="Proteomes" id="UP000319004">
    <property type="component" value="Chromosome"/>
</dbReference>
<accession>A0A518HR99</accession>
<evidence type="ECO:0000313" key="2">
    <source>
        <dbReference type="Proteomes" id="UP000319004"/>
    </source>
</evidence>
<evidence type="ECO:0000313" key="1">
    <source>
        <dbReference type="EMBL" id="QDV43321.1"/>
    </source>
</evidence>
<proteinExistence type="predicted"/>
<dbReference type="EMBL" id="CP037423">
    <property type="protein sequence ID" value="QDV43321.1"/>
    <property type="molecule type" value="Genomic_DNA"/>
</dbReference>
<keyword evidence="2" id="KW-1185">Reference proteome</keyword>
<dbReference type="KEGG" id="snep:Enr13x_31760"/>
<reference evidence="1 2" key="1">
    <citation type="submission" date="2019-03" db="EMBL/GenBank/DDBJ databases">
        <title>Deep-cultivation of Planctomycetes and their phenomic and genomic characterization uncovers novel biology.</title>
        <authorList>
            <person name="Wiegand S."/>
            <person name="Jogler M."/>
            <person name="Boedeker C."/>
            <person name="Pinto D."/>
            <person name="Vollmers J."/>
            <person name="Rivas-Marin E."/>
            <person name="Kohn T."/>
            <person name="Peeters S.H."/>
            <person name="Heuer A."/>
            <person name="Rast P."/>
            <person name="Oberbeckmann S."/>
            <person name="Bunk B."/>
            <person name="Jeske O."/>
            <person name="Meyerdierks A."/>
            <person name="Storesund J.E."/>
            <person name="Kallscheuer N."/>
            <person name="Luecker S."/>
            <person name="Lage O.M."/>
            <person name="Pohl T."/>
            <person name="Merkel B.J."/>
            <person name="Hornburger P."/>
            <person name="Mueller R.-W."/>
            <person name="Bruemmer F."/>
            <person name="Labrenz M."/>
            <person name="Spormann A.M."/>
            <person name="Op den Camp H."/>
            <person name="Overmann J."/>
            <person name="Amann R."/>
            <person name="Jetten M.S.M."/>
            <person name="Mascher T."/>
            <person name="Medema M.H."/>
            <person name="Devos D.P."/>
            <person name="Kaster A.-K."/>
            <person name="Ovreas L."/>
            <person name="Rohde M."/>
            <person name="Galperin M.Y."/>
            <person name="Jogler C."/>
        </authorList>
    </citation>
    <scope>NUCLEOTIDE SEQUENCE [LARGE SCALE GENOMIC DNA]</scope>
    <source>
        <strain evidence="1 2">Enr13</strain>
    </source>
</reference>
<protein>
    <submittedName>
        <fullName evidence="1">Uncharacterized protein</fullName>
    </submittedName>
</protein>